<dbReference type="Pfam" id="PF00440">
    <property type="entry name" value="TetR_N"/>
    <property type="match status" value="1"/>
</dbReference>
<dbReference type="Gene3D" id="1.10.10.60">
    <property type="entry name" value="Homeodomain-like"/>
    <property type="match status" value="1"/>
</dbReference>
<dbReference type="OrthoDB" id="270177at2"/>
<dbReference type="SUPFAM" id="SSF46689">
    <property type="entry name" value="Homeodomain-like"/>
    <property type="match status" value="1"/>
</dbReference>
<dbReference type="InterPro" id="IPR050109">
    <property type="entry name" value="HTH-type_TetR-like_transc_reg"/>
</dbReference>
<reference evidence="4 5" key="1">
    <citation type="submission" date="2018-08" db="EMBL/GenBank/DDBJ databases">
        <title>Achromobacter xylosoxidans Genome sequencing and assembly.</title>
        <authorList>
            <person name="Wang R."/>
            <person name="Rensing C."/>
            <person name="Li Y."/>
        </authorList>
    </citation>
    <scope>NUCLEOTIDE SEQUENCE [LARGE SCALE GENOMIC DNA]</scope>
    <source>
        <strain evidence="4 5">GD003A</strain>
    </source>
</reference>
<name>A0A424WC45_ALCXX</name>
<evidence type="ECO:0000313" key="4">
    <source>
        <dbReference type="EMBL" id="RPJ90708.1"/>
    </source>
</evidence>
<evidence type="ECO:0000256" key="2">
    <source>
        <dbReference type="PROSITE-ProRule" id="PRU00335"/>
    </source>
</evidence>
<dbReference type="RefSeq" id="WP_059374210.1">
    <property type="nucleotide sequence ID" value="NZ_CP061008.1"/>
</dbReference>
<dbReference type="InterPro" id="IPR039536">
    <property type="entry name" value="TetR_C_Proteobacteria"/>
</dbReference>
<dbReference type="PRINTS" id="PR00455">
    <property type="entry name" value="HTHTETR"/>
</dbReference>
<feature type="domain" description="HTH tetR-type" evidence="3">
    <location>
        <begin position="18"/>
        <end position="78"/>
    </location>
</feature>
<keyword evidence="1 2" id="KW-0238">DNA-binding</keyword>
<dbReference type="GO" id="GO:0003700">
    <property type="term" value="F:DNA-binding transcription factor activity"/>
    <property type="evidence" value="ECO:0007669"/>
    <property type="project" value="TreeGrafter"/>
</dbReference>
<dbReference type="InterPro" id="IPR036271">
    <property type="entry name" value="Tet_transcr_reg_TetR-rel_C_sf"/>
</dbReference>
<dbReference type="SUPFAM" id="SSF48498">
    <property type="entry name" value="Tetracyclin repressor-like, C-terminal domain"/>
    <property type="match status" value="1"/>
</dbReference>
<evidence type="ECO:0000259" key="3">
    <source>
        <dbReference type="PROSITE" id="PS50977"/>
    </source>
</evidence>
<comment type="caution">
    <text evidence="4">The sequence shown here is derived from an EMBL/GenBank/DDBJ whole genome shotgun (WGS) entry which is preliminary data.</text>
</comment>
<dbReference type="PROSITE" id="PS50977">
    <property type="entry name" value="HTH_TETR_2"/>
    <property type="match status" value="1"/>
</dbReference>
<dbReference type="EMBL" id="QVXO01000023">
    <property type="protein sequence ID" value="RPJ90708.1"/>
    <property type="molecule type" value="Genomic_DNA"/>
</dbReference>
<dbReference type="GO" id="GO:0000976">
    <property type="term" value="F:transcription cis-regulatory region binding"/>
    <property type="evidence" value="ECO:0007669"/>
    <property type="project" value="TreeGrafter"/>
</dbReference>
<sequence>MNTIPDDTAPRALTSRGEARRERLLEAATQSLLEHGYAQTSIQSIVRQAGGSAATAYQLFGNKEGLLVAVLEHELNDMRATVFPDTMLDQPVGPALHELSRRLLNYSLLPKSAALYRLIVSESHRLPHLAESLRLAVEVQLHAPLEQCLKRACDRGELRIDDPRQAARTLGNLIDGIASHARLTGGRAEGPNEEHLATCRYGVDTLLRAFRA</sequence>
<evidence type="ECO:0000313" key="5">
    <source>
        <dbReference type="Proteomes" id="UP000285324"/>
    </source>
</evidence>
<dbReference type="Proteomes" id="UP000285324">
    <property type="component" value="Unassembled WGS sequence"/>
</dbReference>
<proteinExistence type="predicted"/>
<feature type="DNA-binding region" description="H-T-H motif" evidence="2">
    <location>
        <begin position="41"/>
        <end position="60"/>
    </location>
</feature>
<dbReference type="PANTHER" id="PTHR30055:SF146">
    <property type="entry name" value="HTH-TYPE TRANSCRIPTIONAL DUAL REGULATOR CECR"/>
    <property type="match status" value="1"/>
</dbReference>
<organism evidence="4 5">
    <name type="scientific">Alcaligenes xylosoxydans xylosoxydans</name>
    <name type="common">Achromobacter xylosoxidans</name>
    <dbReference type="NCBI Taxonomy" id="85698"/>
    <lineage>
        <taxon>Bacteria</taxon>
        <taxon>Pseudomonadati</taxon>
        <taxon>Pseudomonadota</taxon>
        <taxon>Betaproteobacteria</taxon>
        <taxon>Burkholderiales</taxon>
        <taxon>Alcaligenaceae</taxon>
        <taxon>Achromobacter</taxon>
    </lineage>
</organism>
<evidence type="ECO:0000256" key="1">
    <source>
        <dbReference type="ARBA" id="ARBA00023125"/>
    </source>
</evidence>
<dbReference type="InterPro" id="IPR001647">
    <property type="entry name" value="HTH_TetR"/>
</dbReference>
<accession>A0A424WC45</accession>
<dbReference type="Pfam" id="PF14246">
    <property type="entry name" value="TetR_C_7"/>
    <property type="match status" value="1"/>
</dbReference>
<dbReference type="PANTHER" id="PTHR30055">
    <property type="entry name" value="HTH-TYPE TRANSCRIPTIONAL REGULATOR RUTR"/>
    <property type="match status" value="1"/>
</dbReference>
<protein>
    <submittedName>
        <fullName evidence="4">TetR/AcrR family transcriptional regulator</fullName>
    </submittedName>
</protein>
<dbReference type="InterPro" id="IPR009057">
    <property type="entry name" value="Homeodomain-like_sf"/>
</dbReference>
<gene>
    <name evidence="4" type="ORF">DY367_16225</name>
</gene>
<dbReference type="Gene3D" id="1.10.357.10">
    <property type="entry name" value="Tetracycline Repressor, domain 2"/>
    <property type="match status" value="1"/>
</dbReference>
<dbReference type="AlphaFoldDB" id="A0A424WC45"/>